<dbReference type="GO" id="GO:0003677">
    <property type="term" value="F:DNA binding"/>
    <property type="evidence" value="ECO:0007669"/>
    <property type="project" value="UniProtKB-KW"/>
</dbReference>
<protein>
    <recommendedName>
        <fullName evidence="7">AP2/ERF domain-containing protein</fullName>
    </recommendedName>
</protein>
<comment type="subcellular location">
    <subcellularLocation>
        <location evidence="1">Nucleus</location>
    </subcellularLocation>
</comment>
<dbReference type="Pfam" id="PF00847">
    <property type="entry name" value="AP2"/>
    <property type="match status" value="1"/>
</dbReference>
<name>A0AAV5F6J6_ELECO</name>
<dbReference type="PANTHER" id="PTHR31194">
    <property type="entry name" value="SHN SHINE , DNA BINDING / TRANSCRIPTION FACTOR"/>
    <property type="match status" value="1"/>
</dbReference>
<feature type="region of interest" description="Disordered" evidence="6">
    <location>
        <begin position="58"/>
        <end position="87"/>
    </location>
</feature>
<organism evidence="8 9">
    <name type="scientific">Eleusine coracana subsp. coracana</name>
    <dbReference type="NCBI Taxonomy" id="191504"/>
    <lineage>
        <taxon>Eukaryota</taxon>
        <taxon>Viridiplantae</taxon>
        <taxon>Streptophyta</taxon>
        <taxon>Embryophyta</taxon>
        <taxon>Tracheophyta</taxon>
        <taxon>Spermatophyta</taxon>
        <taxon>Magnoliopsida</taxon>
        <taxon>Liliopsida</taxon>
        <taxon>Poales</taxon>
        <taxon>Poaceae</taxon>
        <taxon>PACMAD clade</taxon>
        <taxon>Chloridoideae</taxon>
        <taxon>Cynodonteae</taxon>
        <taxon>Eleusininae</taxon>
        <taxon>Eleusine</taxon>
    </lineage>
</organism>
<dbReference type="GO" id="GO:0003700">
    <property type="term" value="F:DNA-binding transcription factor activity"/>
    <property type="evidence" value="ECO:0007669"/>
    <property type="project" value="InterPro"/>
</dbReference>
<feature type="compositionally biased region" description="Basic and acidic residues" evidence="6">
    <location>
        <begin position="16"/>
        <end position="29"/>
    </location>
</feature>
<keyword evidence="9" id="KW-1185">Reference proteome</keyword>
<feature type="compositionally biased region" description="Basic residues" evidence="6">
    <location>
        <begin position="1"/>
        <end position="15"/>
    </location>
</feature>
<keyword evidence="4" id="KW-0804">Transcription</keyword>
<evidence type="ECO:0000313" key="8">
    <source>
        <dbReference type="EMBL" id="GJN30483.1"/>
    </source>
</evidence>
<dbReference type="Proteomes" id="UP001054889">
    <property type="component" value="Unassembled WGS sequence"/>
</dbReference>
<dbReference type="Gene3D" id="3.30.730.10">
    <property type="entry name" value="AP2/ERF domain"/>
    <property type="match status" value="1"/>
</dbReference>
<feature type="domain" description="AP2/ERF" evidence="7">
    <location>
        <begin position="87"/>
        <end position="144"/>
    </location>
</feature>
<evidence type="ECO:0000256" key="2">
    <source>
        <dbReference type="ARBA" id="ARBA00023015"/>
    </source>
</evidence>
<evidence type="ECO:0000256" key="4">
    <source>
        <dbReference type="ARBA" id="ARBA00023163"/>
    </source>
</evidence>
<dbReference type="EMBL" id="BQKI01000082">
    <property type="protein sequence ID" value="GJN30483.1"/>
    <property type="molecule type" value="Genomic_DNA"/>
</dbReference>
<dbReference type="PANTHER" id="PTHR31194:SF140">
    <property type="entry name" value="ETHYLENE-RESPONSIVE TRANSCRIPTION FACTOR CRF2"/>
    <property type="match status" value="1"/>
</dbReference>
<reference evidence="8" key="2">
    <citation type="submission" date="2021-12" db="EMBL/GenBank/DDBJ databases">
        <title>Resequencing data analysis of finger millet.</title>
        <authorList>
            <person name="Hatakeyama M."/>
            <person name="Aluri S."/>
            <person name="Balachadran M.T."/>
            <person name="Sivarajan S.R."/>
            <person name="Poveda L."/>
            <person name="Shimizu-Inatsugi R."/>
            <person name="Schlapbach R."/>
            <person name="Sreeman S.M."/>
            <person name="Shimizu K.K."/>
        </authorList>
    </citation>
    <scope>NUCLEOTIDE SEQUENCE</scope>
</reference>
<sequence>MRHARLANVRRRDPRRAHTEPAARRDVTPGHHWARGKGYHADDDDFEAAFRDFDDDDNDSSYDDEAPFGFAAGSNNKKRGRRRVPSQFHGVRRRPWGKWAAEVRDPVQGVRVWLGTFPTAEAAARAYDRAARDLRGAAAKLNFPATSSSAAAAKAPAHKRRAVAGNEATPARVVDLVVDDDEGGVDPLTAENEPSAASSSALPDFSWQGMSASDDDGAAIPVDLEESAEQSPVELCGGGAAKRLRSEAAPEPATEDLLFDPFVFGDQLSFFGAFEQPEGVFAVQGGESVGLWSFDDDRLVEDNLCY</sequence>
<dbReference type="InterPro" id="IPR036955">
    <property type="entry name" value="AP2/ERF_dom_sf"/>
</dbReference>
<keyword evidence="5" id="KW-0539">Nucleus</keyword>
<dbReference type="AlphaFoldDB" id="A0AAV5F6J6"/>
<keyword evidence="2" id="KW-0805">Transcription regulation</keyword>
<dbReference type="PRINTS" id="PR00367">
    <property type="entry name" value="ETHRSPELEMNT"/>
</dbReference>
<comment type="caution">
    <text evidence="8">The sequence shown here is derived from an EMBL/GenBank/DDBJ whole genome shotgun (WGS) entry which is preliminary data.</text>
</comment>
<proteinExistence type="predicted"/>
<evidence type="ECO:0000256" key="5">
    <source>
        <dbReference type="ARBA" id="ARBA00023242"/>
    </source>
</evidence>
<evidence type="ECO:0000256" key="3">
    <source>
        <dbReference type="ARBA" id="ARBA00023125"/>
    </source>
</evidence>
<feature type="compositionally biased region" description="Basic residues" evidence="6">
    <location>
        <begin position="76"/>
        <end position="87"/>
    </location>
</feature>
<accession>A0AAV5F6J6</accession>
<dbReference type="PROSITE" id="PS51032">
    <property type="entry name" value="AP2_ERF"/>
    <property type="match status" value="1"/>
</dbReference>
<evidence type="ECO:0000256" key="1">
    <source>
        <dbReference type="ARBA" id="ARBA00004123"/>
    </source>
</evidence>
<evidence type="ECO:0000313" key="9">
    <source>
        <dbReference type="Proteomes" id="UP001054889"/>
    </source>
</evidence>
<dbReference type="InterPro" id="IPR050913">
    <property type="entry name" value="AP2/ERF_ERF"/>
</dbReference>
<evidence type="ECO:0000259" key="7">
    <source>
        <dbReference type="PROSITE" id="PS51032"/>
    </source>
</evidence>
<dbReference type="CDD" id="cd00018">
    <property type="entry name" value="AP2"/>
    <property type="match status" value="1"/>
</dbReference>
<dbReference type="InterPro" id="IPR001471">
    <property type="entry name" value="AP2/ERF_dom"/>
</dbReference>
<keyword evidence="3" id="KW-0238">DNA-binding</keyword>
<dbReference type="SMART" id="SM00380">
    <property type="entry name" value="AP2"/>
    <property type="match status" value="1"/>
</dbReference>
<gene>
    <name evidence="8" type="primary">gb18792</name>
    <name evidence="8" type="ORF">PR202_gb18792</name>
</gene>
<evidence type="ECO:0000256" key="6">
    <source>
        <dbReference type="SAM" id="MobiDB-lite"/>
    </source>
</evidence>
<dbReference type="FunFam" id="3.30.730.10:FF:000001">
    <property type="entry name" value="Ethylene-responsive transcription factor 2"/>
    <property type="match status" value="1"/>
</dbReference>
<dbReference type="InterPro" id="IPR016177">
    <property type="entry name" value="DNA-bd_dom_sf"/>
</dbReference>
<dbReference type="GO" id="GO:0005634">
    <property type="term" value="C:nucleus"/>
    <property type="evidence" value="ECO:0007669"/>
    <property type="project" value="UniProtKB-SubCell"/>
</dbReference>
<dbReference type="SUPFAM" id="SSF54171">
    <property type="entry name" value="DNA-binding domain"/>
    <property type="match status" value="1"/>
</dbReference>
<feature type="region of interest" description="Disordered" evidence="6">
    <location>
        <begin position="147"/>
        <end position="166"/>
    </location>
</feature>
<feature type="region of interest" description="Disordered" evidence="6">
    <location>
        <begin position="1"/>
        <end position="40"/>
    </location>
</feature>
<reference evidence="8" key="1">
    <citation type="journal article" date="2018" name="DNA Res.">
        <title>Multiple hybrid de novo genome assembly of finger millet, an orphan allotetraploid crop.</title>
        <authorList>
            <person name="Hatakeyama M."/>
            <person name="Aluri S."/>
            <person name="Balachadran M.T."/>
            <person name="Sivarajan S.R."/>
            <person name="Patrignani A."/>
            <person name="Gruter S."/>
            <person name="Poveda L."/>
            <person name="Shimizu-Inatsugi R."/>
            <person name="Baeten J."/>
            <person name="Francoijs K.J."/>
            <person name="Nataraja K.N."/>
            <person name="Reddy Y.A.N."/>
            <person name="Phadnis S."/>
            <person name="Ravikumar R.L."/>
            <person name="Schlapbach R."/>
            <person name="Sreeman S.M."/>
            <person name="Shimizu K.K."/>
        </authorList>
    </citation>
    <scope>NUCLEOTIDE SEQUENCE</scope>
</reference>
<feature type="region of interest" description="Disordered" evidence="6">
    <location>
        <begin position="182"/>
        <end position="210"/>
    </location>
</feature>